<proteinExistence type="predicted"/>
<feature type="domain" description="AB hydrolase-1" evidence="1">
    <location>
        <begin position="37"/>
        <end position="288"/>
    </location>
</feature>
<dbReference type="InterPro" id="IPR000073">
    <property type="entry name" value="AB_hydrolase_1"/>
</dbReference>
<dbReference type="Gene3D" id="3.40.50.1820">
    <property type="entry name" value="alpha/beta hydrolase"/>
    <property type="match status" value="1"/>
</dbReference>
<reference evidence="3" key="1">
    <citation type="journal article" date="2018" name="Nat. Microbiol.">
        <title>Leveraging single-cell genomics to expand the fungal tree of life.</title>
        <authorList>
            <person name="Ahrendt S.R."/>
            <person name="Quandt C.A."/>
            <person name="Ciobanu D."/>
            <person name="Clum A."/>
            <person name="Salamov A."/>
            <person name="Andreopoulos B."/>
            <person name="Cheng J.F."/>
            <person name="Woyke T."/>
            <person name="Pelin A."/>
            <person name="Henrissat B."/>
            <person name="Reynolds N.K."/>
            <person name="Benny G.L."/>
            <person name="Smith M.E."/>
            <person name="James T.Y."/>
            <person name="Grigoriev I.V."/>
        </authorList>
    </citation>
    <scope>NUCLEOTIDE SEQUENCE [LARGE SCALE GENOMIC DNA]</scope>
    <source>
        <strain evidence="3">Benny S71-1</strain>
    </source>
</reference>
<protein>
    <submittedName>
        <fullName evidence="2">Alpha/Beta hydrolase protein</fullName>
    </submittedName>
</protein>
<dbReference type="OrthoDB" id="94039at2759"/>
<dbReference type="AlphaFoldDB" id="A0A4P9Z5H4"/>
<accession>A0A4P9Z5H4</accession>
<sequence>MDQFIITRHIVPAAGEEGLKLSVNVYTPRLAPPTIDVLLAHANGYHKELWHPVIEHLASAHARFIAYDIRNQGDSAALNMDKIGKDDFLWTQNVADMQSIIRHLGLRKPLLGVGHSIGGACVLALEEDRPGTFERIISIDPVCNPFPMDDPAYKEIAGAIVGRSAKRRAQWRSREEARESFLKRAFFKVWDKQVLALHLEHGLKEHPVTGEVMLKCTPEQEVNTFMGNNVSKKAHDGLPTIACPVLFIGGLDSEYNPPGNTENNAERCKHGRVVMLEGVGHLVPMEKPTLVGK</sequence>
<organism evidence="2 3">
    <name type="scientific">Syncephalis pseudoplumigaleata</name>
    <dbReference type="NCBI Taxonomy" id="1712513"/>
    <lineage>
        <taxon>Eukaryota</taxon>
        <taxon>Fungi</taxon>
        <taxon>Fungi incertae sedis</taxon>
        <taxon>Zoopagomycota</taxon>
        <taxon>Zoopagomycotina</taxon>
        <taxon>Zoopagomycetes</taxon>
        <taxon>Zoopagales</taxon>
        <taxon>Piptocephalidaceae</taxon>
        <taxon>Syncephalis</taxon>
    </lineage>
</organism>
<evidence type="ECO:0000313" key="3">
    <source>
        <dbReference type="Proteomes" id="UP000278143"/>
    </source>
</evidence>
<gene>
    <name evidence="2" type="ORF">SYNPS1DRAFT_26479</name>
</gene>
<keyword evidence="2" id="KW-0378">Hydrolase</keyword>
<evidence type="ECO:0000259" key="1">
    <source>
        <dbReference type="Pfam" id="PF00561"/>
    </source>
</evidence>
<dbReference type="GO" id="GO:0016787">
    <property type="term" value="F:hydrolase activity"/>
    <property type="evidence" value="ECO:0007669"/>
    <property type="project" value="UniProtKB-KW"/>
</dbReference>
<dbReference type="PANTHER" id="PTHR43194:SF2">
    <property type="entry name" value="PEROXISOMAL MEMBRANE PROTEIN LPX1"/>
    <property type="match status" value="1"/>
</dbReference>
<dbReference type="Proteomes" id="UP000278143">
    <property type="component" value="Unassembled WGS sequence"/>
</dbReference>
<dbReference type="PANTHER" id="PTHR43194">
    <property type="entry name" value="HYDROLASE ALPHA/BETA FOLD FAMILY"/>
    <property type="match status" value="1"/>
</dbReference>
<dbReference type="InterPro" id="IPR050228">
    <property type="entry name" value="Carboxylesterase_BioH"/>
</dbReference>
<dbReference type="SUPFAM" id="SSF53474">
    <property type="entry name" value="alpha/beta-Hydrolases"/>
    <property type="match status" value="1"/>
</dbReference>
<dbReference type="Pfam" id="PF00561">
    <property type="entry name" value="Abhydrolase_1"/>
    <property type="match status" value="1"/>
</dbReference>
<dbReference type="EMBL" id="KZ989139">
    <property type="protein sequence ID" value="RKP27884.1"/>
    <property type="molecule type" value="Genomic_DNA"/>
</dbReference>
<dbReference type="InterPro" id="IPR029058">
    <property type="entry name" value="AB_hydrolase_fold"/>
</dbReference>
<evidence type="ECO:0000313" key="2">
    <source>
        <dbReference type="EMBL" id="RKP27884.1"/>
    </source>
</evidence>
<keyword evidence="3" id="KW-1185">Reference proteome</keyword>
<name>A0A4P9Z5H4_9FUNG</name>